<dbReference type="InterPro" id="IPR036271">
    <property type="entry name" value="Tet_transcr_reg_TetR-rel_C_sf"/>
</dbReference>
<dbReference type="SUPFAM" id="SSF48498">
    <property type="entry name" value="Tetracyclin repressor-like, C-terminal domain"/>
    <property type="match status" value="1"/>
</dbReference>
<dbReference type="GO" id="GO:0045892">
    <property type="term" value="P:negative regulation of DNA-templated transcription"/>
    <property type="evidence" value="ECO:0007669"/>
    <property type="project" value="InterPro"/>
</dbReference>
<dbReference type="PANTHER" id="PTHR30328">
    <property type="entry name" value="TRANSCRIPTIONAL REPRESSOR"/>
    <property type="match status" value="1"/>
</dbReference>
<dbReference type="Pfam" id="PF08362">
    <property type="entry name" value="TetR_C_3"/>
    <property type="match status" value="1"/>
</dbReference>
<accession>A0A512DRR6</accession>
<evidence type="ECO:0000313" key="4">
    <source>
        <dbReference type="EMBL" id="GEO39137.1"/>
    </source>
</evidence>
<dbReference type="InterPro" id="IPR009057">
    <property type="entry name" value="Homeodomain-like_sf"/>
</dbReference>
<feature type="DNA-binding region" description="H-T-H motif" evidence="2">
    <location>
        <begin position="48"/>
        <end position="67"/>
    </location>
</feature>
<dbReference type="AlphaFoldDB" id="A0A512DRR6"/>
<dbReference type="PROSITE" id="PS50977">
    <property type="entry name" value="HTH_TETR_2"/>
    <property type="match status" value="1"/>
</dbReference>
<sequence>MGTQWEGIAVMSQAAAAAAKARLREASETRILDAAATVFARLGLSGATMAGIAREADMPTATIHYYFGTKHRLYEAVLAHTLRLWVREIETIKPEDEPRTAIAAYIAAKMRFSHLHPEASRIFAGEMLAGGGNVREFLAGELRLLIERKAAVLETWVRQGRIRPVAPEHLFFLIWGATEFYANFAPEVRAVTGLAEDEPIDFESAARSIADIVLNGCLALKPGDSSGT</sequence>
<dbReference type="PANTHER" id="PTHR30328:SF54">
    <property type="entry name" value="HTH-TYPE TRANSCRIPTIONAL REPRESSOR SCO4008"/>
    <property type="match status" value="1"/>
</dbReference>
<evidence type="ECO:0000256" key="2">
    <source>
        <dbReference type="PROSITE-ProRule" id="PRU00335"/>
    </source>
</evidence>
<dbReference type="Gene3D" id="1.10.357.10">
    <property type="entry name" value="Tetracycline Repressor, domain 2"/>
    <property type="match status" value="1"/>
</dbReference>
<evidence type="ECO:0000259" key="3">
    <source>
        <dbReference type="PROSITE" id="PS50977"/>
    </source>
</evidence>
<keyword evidence="1 2" id="KW-0238">DNA-binding</keyword>
<dbReference type="SUPFAM" id="SSF46689">
    <property type="entry name" value="Homeodomain-like"/>
    <property type="match status" value="1"/>
</dbReference>
<dbReference type="GO" id="GO:0003677">
    <property type="term" value="F:DNA binding"/>
    <property type="evidence" value="ECO:0007669"/>
    <property type="project" value="UniProtKB-UniRule"/>
</dbReference>
<dbReference type="Proteomes" id="UP000321523">
    <property type="component" value="Unassembled WGS sequence"/>
</dbReference>
<dbReference type="Pfam" id="PF00440">
    <property type="entry name" value="TetR_N"/>
    <property type="match status" value="1"/>
</dbReference>
<dbReference type="InterPro" id="IPR050109">
    <property type="entry name" value="HTH-type_TetR-like_transc_reg"/>
</dbReference>
<proteinExistence type="predicted"/>
<organism evidence="4 5">
    <name type="scientific">Skermanella aerolata</name>
    <dbReference type="NCBI Taxonomy" id="393310"/>
    <lineage>
        <taxon>Bacteria</taxon>
        <taxon>Pseudomonadati</taxon>
        <taxon>Pseudomonadota</taxon>
        <taxon>Alphaproteobacteria</taxon>
        <taxon>Rhodospirillales</taxon>
        <taxon>Azospirillaceae</taxon>
        <taxon>Skermanella</taxon>
    </lineage>
</organism>
<evidence type="ECO:0000313" key="5">
    <source>
        <dbReference type="Proteomes" id="UP000321523"/>
    </source>
</evidence>
<feature type="domain" description="HTH tetR-type" evidence="3">
    <location>
        <begin position="25"/>
        <end position="85"/>
    </location>
</feature>
<keyword evidence="5" id="KW-1185">Reference proteome</keyword>
<gene>
    <name evidence="4" type="ORF">SAE02_32850</name>
</gene>
<reference evidence="4 5" key="1">
    <citation type="submission" date="2019-07" db="EMBL/GenBank/DDBJ databases">
        <title>Whole genome shotgun sequence of Skermanella aerolata NBRC 106429.</title>
        <authorList>
            <person name="Hosoyama A."/>
            <person name="Uohara A."/>
            <person name="Ohji S."/>
            <person name="Ichikawa N."/>
        </authorList>
    </citation>
    <scope>NUCLEOTIDE SEQUENCE [LARGE SCALE GENOMIC DNA]</scope>
    <source>
        <strain evidence="4 5">NBRC 106429</strain>
    </source>
</reference>
<dbReference type="InterPro" id="IPR013573">
    <property type="entry name" value="Tscrpt_reg_YcdC_C"/>
</dbReference>
<dbReference type="Gene3D" id="1.10.10.60">
    <property type="entry name" value="Homeodomain-like"/>
    <property type="match status" value="1"/>
</dbReference>
<dbReference type="EMBL" id="BJYZ01000014">
    <property type="protein sequence ID" value="GEO39137.1"/>
    <property type="molecule type" value="Genomic_DNA"/>
</dbReference>
<dbReference type="PRINTS" id="PR00455">
    <property type="entry name" value="HTHTETR"/>
</dbReference>
<evidence type="ECO:0000256" key="1">
    <source>
        <dbReference type="ARBA" id="ARBA00023125"/>
    </source>
</evidence>
<name>A0A512DRR6_9PROT</name>
<dbReference type="InterPro" id="IPR001647">
    <property type="entry name" value="HTH_TetR"/>
</dbReference>
<protein>
    <submittedName>
        <fullName evidence="4">Transcriptional regulator</fullName>
    </submittedName>
</protein>
<comment type="caution">
    <text evidence="4">The sequence shown here is derived from an EMBL/GenBank/DDBJ whole genome shotgun (WGS) entry which is preliminary data.</text>
</comment>